<accession>A0A9N9R6Y8</accession>
<gene>
    <name evidence="3" type="ORF">DIATSA_LOCUS8448</name>
</gene>
<reference evidence="3" key="1">
    <citation type="submission" date="2021-12" db="EMBL/GenBank/DDBJ databases">
        <authorList>
            <person name="King R."/>
        </authorList>
    </citation>
    <scope>NUCLEOTIDE SEQUENCE</scope>
</reference>
<dbReference type="AlphaFoldDB" id="A0A9N9R6Y8"/>
<dbReference type="EMBL" id="OU893334">
    <property type="protein sequence ID" value="CAG9790796.1"/>
    <property type="molecule type" value="Genomic_DNA"/>
</dbReference>
<proteinExistence type="predicted"/>
<dbReference type="InterPro" id="IPR002999">
    <property type="entry name" value="Tudor"/>
</dbReference>
<organism evidence="3 4">
    <name type="scientific">Diatraea saccharalis</name>
    <name type="common">sugarcane borer</name>
    <dbReference type="NCBI Taxonomy" id="40085"/>
    <lineage>
        <taxon>Eukaryota</taxon>
        <taxon>Metazoa</taxon>
        <taxon>Ecdysozoa</taxon>
        <taxon>Arthropoda</taxon>
        <taxon>Hexapoda</taxon>
        <taxon>Insecta</taxon>
        <taxon>Pterygota</taxon>
        <taxon>Neoptera</taxon>
        <taxon>Endopterygota</taxon>
        <taxon>Lepidoptera</taxon>
        <taxon>Glossata</taxon>
        <taxon>Ditrysia</taxon>
        <taxon>Pyraloidea</taxon>
        <taxon>Crambidae</taxon>
        <taxon>Crambinae</taxon>
        <taxon>Diatraea</taxon>
    </lineage>
</organism>
<protein>
    <recommendedName>
        <fullName evidence="2">Tudor domain-containing protein</fullName>
    </recommendedName>
</protein>
<evidence type="ECO:0000259" key="2">
    <source>
        <dbReference type="PROSITE" id="PS50304"/>
    </source>
</evidence>
<name>A0A9N9R6Y8_9NEOP</name>
<dbReference type="Gene3D" id="2.30.30.140">
    <property type="match status" value="1"/>
</dbReference>
<dbReference type="PROSITE" id="PS50304">
    <property type="entry name" value="TUDOR"/>
    <property type="match status" value="1"/>
</dbReference>
<keyword evidence="4" id="KW-1185">Reference proteome</keyword>
<evidence type="ECO:0000256" key="1">
    <source>
        <dbReference type="SAM" id="MobiDB-lite"/>
    </source>
</evidence>
<dbReference type="SUPFAM" id="SSF63748">
    <property type="entry name" value="Tudor/PWWP/MBT"/>
    <property type="match status" value="1"/>
</dbReference>
<feature type="domain" description="Tudor" evidence="2">
    <location>
        <begin position="1"/>
        <end position="55"/>
    </location>
</feature>
<reference evidence="3" key="2">
    <citation type="submission" date="2022-10" db="EMBL/GenBank/DDBJ databases">
        <authorList>
            <consortium name="ENA_rothamsted_submissions"/>
            <consortium name="culmorum"/>
            <person name="King R."/>
        </authorList>
    </citation>
    <scope>NUCLEOTIDE SEQUENCE</scope>
</reference>
<dbReference type="Proteomes" id="UP001153714">
    <property type="component" value="Chromosome 3"/>
</dbReference>
<evidence type="ECO:0000313" key="4">
    <source>
        <dbReference type="Proteomes" id="UP001153714"/>
    </source>
</evidence>
<sequence>MPCRAVYEVDGREYEAFVLRIINENECIVRFLGYENSEIVSISTLKPSLGKEERNRQIEQALEDKTDEAYTSQSPNTEKMDCTSDRALSPGSTGNLWSLKEIPTIGNTVEAPYSLLSILHFH</sequence>
<evidence type="ECO:0000313" key="3">
    <source>
        <dbReference type="EMBL" id="CAG9790796.1"/>
    </source>
</evidence>
<feature type="region of interest" description="Disordered" evidence="1">
    <location>
        <begin position="61"/>
        <end position="85"/>
    </location>
</feature>
<dbReference type="OrthoDB" id="197400at2759"/>